<evidence type="ECO:0000256" key="1">
    <source>
        <dbReference type="SAM" id="Phobius"/>
    </source>
</evidence>
<dbReference type="Proteomes" id="UP001237207">
    <property type="component" value="Unassembled WGS sequence"/>
</dbReference>
<proteinExistence type="predicted"/>
<feature type="transmembrane region" description="Helical" evidence="1">
    <location>
        <begin position="33"/>
        <end position="53"/>
    </location>
</feature>
<keyword evidence="1" id="KW-0472">Membrane</keyword>
<accession>A0AAJ1T8J0</accession>
<keyword evidence="1" id="KW-0812">Transmembrane</keyword>
<comment type="caution">
    <text evidence="2">The sequence shown here is derived from an EMBL/GenBank/DDBJ whole genome shotgun (WGS) entry which is preliminary data.</text>
</comment>
<protein>
    <submittedName>
        <fullName evidence="2">Uncharacterized protein</fullName>
    </submittedName>
</protein>
<reference evidence="2" key="1">
    <citation type="submission" date="2023-07" db="EMBL/GenBank/DDBJ databases">
        <title>Genomic Encyclopedia of Type Strains, Phase IV (KMG-IV): sequencing the most valuable type-strain genomes for metagenomic binning, comparative biology and taxonomic classification.</title>
        <authorList>
            <person name="Goeker M."/>
        </authorList>
    </citation>
    <scope>NUCLEOTIDE SEQUENCE</scope>
    <source>
        <strain evidence="2">DSM 23947</strain>
    </source>
</reference>
<name>A0AAJ1T8J0_9BACI</name>
<gene>
    <name evidence="2" type="ORF">J2S13_003037</name>
</gene>
<evidence type="ECO:0000313" key="3">
    <source>
        <dbReference type="Proteomes" id="UP001237207"/>
    </source>
</evidence>
<dbReference type="RefSeq" id="WP_307258641.1">
    <property type="nucleotide sequence ID" value="NZ_JAUSUC010000058.1"/>
</dbReference>
<keyword evidence="3" id="KW-1185">Reference proteome</keyword>
<dbReference type="AlphaFoldDB" id="A0AAJ1T8J0"/>
<dbReference type="EMBL" id="JAUSUC010000058">
    <property type="protein sequence ID" value="MDQ0216575.1"/>
    <property type="molecule type" value="Genomic_DNA"/>
</dbReference>
<organism evidence="2 3">
    <name type="scientific">Oikeobacillus pervagus</name>
    <dbReference type="NCBI Taxonomy" id="1325931"/>
    <lineage>
        <taxon>Bacteria</taxon>
        <taxon>Bacillati</taxon>
        <taxon>Bacillota</taxon>
        <taxon>Bacilli</taxon>
        <taxon>Bacillales</taxon>
        <taxon>Bacillaceae</taxon>
        <taxon>Oikeobacillus</taxon>
    </lineage>
</organism>
<keyword evidence="1" id="KW-1133">Transmembrane helix</keyword>
<sequence>MDDISSLIEAMTQFLNVHNELAQKNSLITTETIAIFAAVLSFIGLVFTTIYTIKQNSKLQNANARVEWIQNVRNVTAEIISTYSASLNEDDPKKLEKIIVEVREKIERLILFFGHEINTEKEIDILDTNSNEGKNHLIVEFLIKLSDEFIKYYKNVKSGDLSQAEARLDYVSSKLQDNIVGIAYQEDIEIDGRNYTSTEYKYNEETEKEYDDAQAKVSEIKRFNEELASNLVKLRNIIRIYLKIEWNKAKKGK</sequence>
<evidence type="ECO:0000313" key="2">
    <source>
        <dbReference type="EMBL" id="MDQ0216575.1"/>
    </source>
</evidence>